<dbReference type="PANTHER" id="PTHR43540:SF6">
    <property type="entry name" value="ISOCHORISMATASE-LIKE DOMAIN-CONTAINING PROTEIN"/>
    <property type="match status" value="1"/>
</dbReference>
<feature type="domain" description="Isochorismatase-like" evidence="2">
    <location>
        <begin position="3"/>
        <end position="139"/>
    </location>
</feature>
<evidence type="ECO:0000259" key="2">
    <source>
        <dbReference type="Pfam" id="PF00857"/>
    </source>
</evidence>
<proteinExistence type="predicted"/>
<accession>A0ABS5UC34</accession>
<protein>
    <submittedName>
        <fullName evidence="3">Cysteine hydrolase</fullName>
    </submittedName>
</protein>
<dbReference type="Gene3D" id="3.40.50.850">
    <property type="entry name" value="Isochorismatase-like"/>
    <property type="match status" value="1"/>
</dbReference>
<organism evidence="3 4">
    <name type="scientific">Pelotalea chapellei</name>
    <dbReference type="NCBI Taxonomy" id="44671"/>
    <lineage>
        <taxon>Bacteria</taxon>
        <taxon>Pseudomonadati</taxon>
        <taxon>Thermodesulfobacteriota</taxon>
        <taxon>Desulfuromonadia</taxon>
        <taxon>Geobacterales</taxon>
        <taxon>Geobacteraceae</taxon>
        <taxon>Pelotalea</taxon>
    </lineage>
</organism>
<reference evidence="3 4" key="1">
    <citation type="submission" date="2021-05" db="EMBL/GenBank/DDBJ databases">
        <title>The draft genome of Geobacter chapellei DSM 13688.</title>
        <authorList>
            <person name="Xu Z."/>
            <person name="Masuda Y."/>
            <person name="Itoh H."/>
            <person name="Senoo K."/>
        </authorList>
    </citation>
    <scope>NUCLEOTIDE SEQUENCE [LARGE SCALE GENOMIC DNA]</scope>
    <source>
        <strain evidence="3 4">DSM 13688</strain>
    </source>
</reference>
<dbReference type="CDD" id="cd00431">
    <property type="entry name" value="cysteine_hydrolases"/>
    <property type="match status" value="1"/>
</dbReference>
<dbReference type="InterPro" id="IPR016291">
    <property type="entry name" value="Isochorismatase"/>
</dbReference>
<dbReference type="EMBL" id="JAHDYS010000019">
    <property type="protein sequence ID" value="MBT1073250.1"/>
    <property type="molecule type" value="Genomic_DNA"/>
</dbReference>
<dbReference type="InterPro" id="IPR036380">
    <property type="entry name" value="Isochorismatase-like_sf"/>
</dbReference>
<dbReference type="GO" id="GO:0016787">
    <property type="term" value="F:hydrolase activity"/>
    <property type="evidence" value="ECO:0007669"/>
    <property type="project" value="UniProtKB-KW"/>
</dbReference>
<dbReference type="InterPro" id="IPR050272">
    <property type="entry name" value="Isochorismatase-like_hydrls"/>
</dbReference>
<dbReference type="RefSeq" id="WP_214301239.1">
    <property type="nucleotide sequence ID" value="NZ_JAHDYS010000019.1"/>
</dbReference>
<dbReference type="PRINTS" id="PR01398">
    <property type="entry name" value="ISCHRISMTASE"/>
</dbReference>
<dbReference type="InterPro" id="IPR000868">
    <property type="entry name" value="Isochorismatase-like_dom"/>
</dbReference>
<name>A0ABS5UC34_9BACT</name>
<keyword evidence="4" id="KW-1185">Reference proteome</keyword>
<comment type="caution">
    <text evidence="3">The sequence shown here is derived from an EMBL/GenBank/DDBJ whole genome shotgun (WGS) entry which is preliminary data.</text>
</comment>
<keyword evidence="1 3" id="KW-0378">Hydrolase</keyword>
<dbReference type="Proteomes" id="UP000784128">
    <property type="component" value="Unassembled WGS sequence"/>
</dbReference>
<dbReference type="Pfam" id="PF00857">
    <property type="entry name" value="Isochorismatase"/>
    <property type="match status" value="1"/>
</dbReference>
<gene>
    <name evidence="3" type="ORF">KJB30_15760</name>
</gene>
<evidence type="ECO:0000313" key="4">
    <source>
        <dbReference type="Proteomes" id="UP000784128"/>
    </source>
</evidence>
<dbReference type="SUPFAM" id="SSF52499">
    <property type="entry name" value="Isochorismatase-like hydrolases"/>
    <property type="match status" value="1"/>
</dbReference>
<evidence type="ECO:0000313" key="3">
    <source>
        <dbReference type="EMBL" id="MBT1073250.1"/>
    </source>
</evidence>
<sequence>MAQLKGRAREAGFPVIYANDNFGRWKSDFRQVVRHCLDDGVRGKVVTEILRPEEDDYFVLKPKHSAFYASTLDTLLTYLGTRTVILTGIAGNICILFSANDAYMRDLNVVVPSDCVVSNTEEENRHALDQMAKILKADITSSTELDLQALLARNENALLRR</sequence>
<evidence type="ECO:0000256" key="1">
    <source>
        <dbReference type="ARBA" id="ARBA00022801"/>
    </source>
</evidence>
<dbReference type="PANTHER" id="PTHR43540">
    <property type="entry name" value="PEROXYUREIDOACRYLATE/UREIDOACRYLATE AMIDOHYDROLASE-RELATED"/>
    <property type="match status" value="1"/>
</dbReference>